<dbReference type="EMBL" id="JAZGQO010000010">
    <property type="protein sequence ID" value="KAK6177498.1"/>
    <property type="molecule type" value="Genomic_DNA"/>
</dbReference>
<evidence type="ECO:0000256" key="1">
    <source>
        <dbReference type="ARBA" id="ARBA00022723"/>
    </source>
</evidence>
<comment type="caution">
    <text evidence="4">The sequence shown here is derived from an EMBL/GenBank/DDBJ whole genome shotgun (WGS) entry which is preliminary data.</text>
</comment>
<sequence>MARQFLEHIYVSETGKVMARSSPMSTGNYCESTPSPDVFGLIKRKLVRVQANIEQNCKNVFQAVQGIGQQTPVKRRLGNRNSNNNVNDHDLSLPWPCQEHIEMAQFFGQGSGKGHHYLPCQLYNPTWCDYCGDFIWGISKQCVKCTSK</sequence>
<name>A0AAN8JK79_PATCE</name>
<evidence type="ECO:0000256" key="2">
    <source>
        <dbReference type="ARBA" id="ARBA00022833"/>
    </source>
</evidence>
<dbReference type="InterPro" id="IPR046349">
    <property type="entry name" value="C1-like_sf"/>
</dbReference>
<evidence type="ECO:0000313" key="5">
    <source>
        <dbReference type="Proteomes" id="UP001347796"/>
    </source>
</evidence>
<keyword evidence="1" id="KW-0479">Metal-binding</keyword>
<keyword evidence="2" id="KW-0862">Zinc</keyword>
<accession>A0AAN8JK79</accession>
<keyword evidence="5" id="KW-1185">Reference proteome</keyword>
<dbReference type="PROSITE" id="PS50081">
    <property type="entry name" value="ZF_DAG_PE_2"/>
    <property type="match status" value="1"/>
</dbReference>
<dbReference type="InterPro" id="IPR002219">
    <property type="entry name" value="PKC_DAG/PE"/>
</dbReference>
<evidence type="ECO:0000313" key="4">
    <source>
        <dbReference type="EMBL" id="KAK6177498.1"/>
    </source>
</evidence>
<dbReference type="GO" id="GO:0046872">
    <property type="term" value="F:metal ion binding"/>
    <property type="evidence" value="ECO:0007669"/>
    <property type="project" value="UniProtKB-KW"/>
</dbReference>
<proteinExistence type="predicted"/>
<dbReference type="SUPFAM" id="SSF57889">
    <property type="entry name" value="Cysteine-rich domain"/>
    <property type="match status" value="1"/>
</dbReference>
<dbReference type="Proteomes" id="UP001347796">
    <property type="component" value="Unassembled WGS sequence"/>
</dbReference>
<feature type="domain" description="Phorbol-ester/DAG-type" evidence="3">
    <location>
        <begin position="114"/>
        <end position="148"/>
    </location>
</feature>
<evidence type="ECO:0000259" key="3">
    <source>
        <dbReference type="PROSITE" id="PS50081"/>
    </source>
</evidence>
<dbReference type="Pfam" id="PF00130">
    <property type="entry name" value="C1_1"/>
    <property type="match status" value="1"/>
</dbReference>
<reference evidence="4 5" key="1">
    <citation type="submission" date="2024-01" db="EMBL/GenBank/DDBJ databases">
        <title>The genome of the rayed Mediterranean limpet Patella caerulea (Linnaeus, 1758).</title>
        <authorList>
            <person name="Anh-Thu Weber A."/>
            <person name="Halstead-Nussloch G."/>
        </authorList>
    </citation>
    <scope>NUCLEOTIDE SEQUENCE [LARGE SCALE GENOMIC DNA]</scope>
    <source>
        <strain evidence="4">AATW-2023a</strain>
        <tissue evidence="4">Whole specimen</tissue>
    </source>
</reference>
<organism evidence="4 5">
    <name type="scientific">Patella caerulea</name>
    <name type="common">Rayed Mediterranean limpet</name>
    <dbReference type="NCBI Taxonomy" id="87958"/>
    <lineage>
        <taxon>Eukaryota</taxon>
        <taxon>Metazoa</taxon>
        <taxon>Spiralia</taxon>
        <taxon>Lophotrochozoa</taxon>
        <taxon>Mollusca</taxon>
        <taxon>Gastropoda</taxon>
        <taxon>Patellogastropoda</taxon>
        <taxon>Patelloidea</taxon>
        <taxon>Patellidae</taxon>
        <taxon>Patella</taxon>
    </lineage>
</organism>
<protein>
    <recommendedName>
        <fullName evidence="3">Phorbol-ester/DAG-type domain-containing protein</fullName>
    </recommendedName>
</protein>
<gene>
    <name evidence="4" type="ORF">SNE40_015589</name>
</gene>
<dbReference type="Gene3D" id="3.30.60.20">
    <property type="match status" value="1"/>
</dbReference>
<dbReference type="AlphaFoldDB" id="A0AAN8JK79"/>